<evidence type="ECO:0000259" key="1">
    <source>
        <dbReference type="PROSITE" id="PS50181"/>
    </source>
</evidence>
<dbReference type="PANTHER" id="PTHR34145">
    <property type="entry name" value="OS02G0105600 PROTEIN"/>
    <property type="match status" value="1"/>
</dbReference>
<evidence type="ECO:0000313" key="2">
    <source>
        <dbReference type="EMBL" id="CAK7337582.1"/>
    </source>
</evidence>
<dbReference type="Gene3D" id="3.80.10.10">
    <property type="entry name" value="Ribonuclease Inhibitor"/>
    <property type="match status" value="1"/>
</dbReference>
<dbReference type="Gene3D" id="1.20.1280.50">
    <property type="match status" value="1"/>
</dbReference>
<dbReference type="EMBL" id="CAWUPB010001087">
    <property type="protein sequence ID" value="CAK7337582.1"/>
    <property type="molecule type" value="Genomic_DNA"/>
</dbReference>
<comment type="caution">
    <text evidence="2">The sequence shown here is derived from an EMBL/GenBank/DDBJ whole genome shotgun (WGS) entry which is preliminary data.</text>
</comment>
<dbReference type="AlphaFoldDB" id="A0AAV1RMY3"/>
<name>A0AAV1RMY3_9ROSI</name>
<sequence length="515" mass="58818">MVRPVTESSLWSKRENQIAVSIMKKSAVQTRSSYNLDVSKVTQLVDCRALSWIWEEKVKRSRNNSLCSSWCISSNDYISRIPDDVLVSILSRLTFREAARTSVVSRRWRCLWTFYPGLLDFDASRTVLEIKHKSTEERESILPIEQCKFVNSVNQALKQYQGLSVDELKICFDVDQYKREIDSWIHFAKEKHVKRFRLDLSCTKGPFGAYSFPLQSRSSSSFNSLIALHLISVEVTGKVIEHLLSNSPLLEVLHVERSSCLGNLKVSSSSLKLTYLTLAYNRVESVEISAKNLVSFKYHGKKTTISLKDVPRLIEVSVGGPYCDHLLKDKLLDFSSYLSQLEKLSLCRGFKTFDDYLNFLEFQINGGILMQNFSGLNSLKKMQLTLDAFDEEGLLYCQSLIEASPSLHRLSLQLRPRPKAMFGEITWRSIGGRKHQCLKVVKIVGFMGLPCNLELALDLVKYAVSLQKLIIDPRKLFWLGEELSPIEDVKELEAARSHARKLQSELPSQVELEIL</sequence>
<dbReference type="Pfam" id="PF00646">
    <property type="entry name" value="F-box"/>
    <property type="match status" value="1"/>
</dbReference>
<dbReference type="InterPro" id="IPR055357">
    <property type="entry name" value="LRR_At1g61320_AtMIF1"/>
</dbReference>
<protein>
    <recommendedName>
        <fullName evidence="1">F-box domain-containing protein</fullName>
    </recommendedName>
</protein>
<dbReference type="SMART" id="SM00256">
    <property type="entry name" value="FBOX"/>
    <property type="match status" value="1"/>
</dbReference>
<dbReference type="SUPFAM" id="SSF81383">
    <property type="entry name" value="F-box domain"/>
    <property type="match status" value="1"/>
</dbReference>
<reference evidence="2 3" key="1">
    <citation type="submission" date="2024-01" db="EMBL/GenBank/DDBJ databases">
        <authorList>
            <person name="Waweru B."/>
        </authorList>
    </citation>
    <scope>NUCLEOTIDE SEQUENCE [LARGE SCALE GENOMIC DNA]</scope>
</reference>
<accession>A0AAV1RMY3</accession>
<dbReference type="SUPFAM" id="SSF52047">
    <property type="entry name" value="RNI-like"/>
    <property type="match status" value="1"/>
</dbReference>
<dbReference type="CDD" id="cd22160">
    <property type="entry name" value="F-box_AtFBL13-like"/>
    <property type="match status" value="1"/>
</dbReference>
<dbReference type="InterPro" id="IPR001810">
    <property type="entry name" value="F-box_dom"/>
</dbReference>
<dbReference type="Proteomes" id="UP001314170">
    <property type="component" value="Unassembled WGS sequence"/>
</dbReference>
<dbReference type="PANTHER" id="PTHR34145:SF68">
    <property type="entry name" value="FBD DOMAIN-CONTAINING PROTEIN"/>
    <property type="match status" value="1"/>
</dbReference>
<gene>
    <name evidence="2" type="ORF">DCAF_LOCUS12618</name>
</gene>
<dbReference type="Pfam" id="PF23622">
    <property type="entry name" value="LRR_At1g61320_AtMIF1"/>
    <property type="match status" value="1"/>
</dbReference>
<keyword evidence="3" id="KW-1185">Reference proteome</keyword>
<evidence type="ECO:0000313" key="3">
    <source>
        <dbReference type="Proteomes" id="UP001314170"/>
    </source>
</evidence>
<dbReference type="InterPro" id="IPR032675">
    <property type="entry name" value="LRR_dom_sf"/>
</dbReference>
<proteinExistence type="predicted"/>
<dbReference type="InterPro" id="IPR036047">
    <property type="entry name" value="F-box-like_dom_sf"/>
</dbReference>
<feature type="domain" description="F-box" evidence="1">
    <location>
        <begin position="75"/>
        <end position="111"/>
    </location>
</feature>
<dbReference type="InterPro" id="IPR053772">
    <property type="entry name" value="At1g61320/At1g61330-like"/>
</dbReference>
<organism evidence="2 3">
    <name type="scientific">Dovyalis caffra</name>
    <dbReference type="NCBI Taxonomy" id="77055"/>
    <lineage>
        <taxon>Eukaryota</taxon>
        <taxon>Viridiplantae</taxon>
        <taxon>Streptophyta</taxon>
        <taxon>Embryophyta</taxon>
        <taxon>Tracheophyta</taxon>
        <taxon>Spermatophyta</taxon>
        <taxon>Magnoliopsida</taxon>
        <taxon>eudicotyledons</taxon>
        <taxon>Gunneridae</taxon>
        <taxon>Pentapetalae</taxon>
        <taxon>rosids</taxon>
        <taxon>fabids</taxon>
        <taxon>Malpighiales</taxon>
        <taxon>Salicaceae</taxon>
        <taxon>Flacourtieae</taxon>
        <taxon>Dovyalis</taxon>
    </lineage>
</organism>
<dbReference type="InterPro" id="IPR053781">
    <property type="entry name" value="F-box_AtFBL13-like"/>
</dbReference>
<dbReference type="PROSITE" id="PS50181">
    <property type="entry name" value="FBOX"/>
    <property type="match status" value="1"/>
</dbReference>